<dbReference type="VEuPathDB" id="FungiDB:QG37_01572"/>
<name>A0A0L0P5R8_CANAR</name>
<dbReference type="Proteomes" id="UP000037122">
    <property type="component" value="Unassembled WGS sequence"/>
</dbReference>
<evidence type="ECO:0000313" key="1">
    <source>
        <dbReference type="EMBL" id="KNE01386.1"/>
    </source>
</evidence>
<evidence type="ECO:0000313" key="2">
    <source>
        <dbReference type="Proteomes" id="UP000037122"/>
    </source>
</evidence>
<dbReference type="EMBL" id="LGST01000012">
    <property type="protein sequence ID" value="KNE01386.1"/>
    <property type="molecule type" value="Genomic_DNA"/>
</dbReference>
<gene>
    <name evidence="1" type="ORF">QG37_01572</name>
</gene>
<reference evidence="2" key="1">
    <citation type="journal article" date="2015" name="BMC Genomics">
        <title>Draft genome of a commonly misdiagnosed multidrug resistant pathogen Candida auris.</title>
        <authorList>
            <person name="Chatterjee S."/>
            <person name="Alampalli S.V."/>
            <person name="Nageshan R.K."/>
            <person name="Chettiar S.T."/>
            <person name="Joshi S."/>
            <person name="Tatu U.S."/>
        </authorList>
    </citation>
    <scope>NUCLEOTIDE SEQUENCE [LARGE SCALE GENOMIC DNA]</scope>
    <source>
        <strain evidence="2">6684</strain>
    </source>
</reference>
<organism evidence="1 2">
    <name type="scientific">Candidozyma auris</name>
    <name type="common">Yeast</name>
    <name type="synonym">Candida auris</name>
    <dbReference type="NCBI Taxonomy" id="498019"/>
    <lineage>
        <taxon>Eukaryota</taxon>
        <taxon>Fungi</taxon>
        <taxon>Dikarya</taxon>
        <taxon>Ascomycota</taxon>
        <taxon>Saccharomycotina</taxon>
        <taxon>Pichiomycetes</taxon>
        <taxon>Metschnikowiaceae</taxon>
        <taxon>Candidozyma</taxon>
    </lineage>
</organism>
<protein>
    <submittedName>
        <fullName evidence="1">Uncharacterized protein</fullName>
    </submittedName>
</protein>
<sequence>MELFEKVLYKDLSLAELFRVVLRNGANPFRELASVDRFNGAFPALFSTLLFKGKSTGTFVNDLLFRLSPGCL</sequence>
<proteinExistence type="predicted"/>
<dbReference type="AlphaFoldDB" id="A0A0L0P5R8"/>
<accession>A0A0L0P5R8</accession>
<comment type="caution">
    <text evidence="1">The sequence shown here is derived from an EMBL/GenBank/DDBJ whole genome shotgun (WGS) entry which is preliminary data.</text>
</comment>